<protein>
    <submittedName>
        <fullName evidence="1">Choice-of-anchor M domain-containing protein</fullName>
    </submittedName>
</protein>
<dbReference type="InterPro" id="IPR022435">
    <property type="entry name" value="Surface-anchored_actinobac"/>
</dbReference>
<gene>
    <name evidence="1" type="ORF">JIN78_02225</name>
</gene>
<dbReference type="RefSeq" id="WP_377174088.1">
    <property type="nucleotide sequence ID" value="NZ_JBHUJA010000017.1"/>
</dbReference>
<name>A0A934VLG4_9BACT</name>
<reference evidence="1" key="1">
    <citation type="submission" date="2021-01" db="EMBL/GenBank/DDBJ databases">
        <title>Modified the classification status of verrucomicrobia.</title>
        <authorList>
            <person name="Feng X."/>
        </authorList>
    </citation>
    <scope>NUCLEOTIDE SEQUENCE</scope>
    <source>
        <strain evidence="1">KCTC 12986</strain>
    </source>
</reference>
<evidence type="ECO:0000313" key="1">
    <source>
        <dbReference type="EMBL" id="MBK1832865.1"/>
    </source>
</evidence>
<dbReference type="EMBL" id="JAENIO010000003">
    <property type="protein sequence ID" value="MBK1832865.1"/>
    <property type="molecule type" value="Genomic_DNA"/>
</dbReference>
<evidence type="ECO:0000313" key="2">
    <source>
        <dbReference type="Proteomes" id="UP000604083"/>
    </source>
</evidence>
<dbReference type="NCBIfam" id="NF038134">
    <property type="entry name" value="choice_anch_M"/>
    <property type="match status" value="1"/>
</dbReference>
<accession>A0A934VLG4</accession>
<keyword evidence="2" id="KW-1185">Reference proteome</keyword>
<dbReference type="Proteomes" id="UP000604083">
    <property type="component" value="Unassembled WGS sequence"/>
</dbReference>
<organism evidence="1 2">
    <name type="scientific">Roseibacillus ishigakijimensis</name>
    <dbReference type="NCBI Taxonomy" id="454146"/>
    <lineage>
        <taxon>Bacteria</taxon>
        <taxon>Pseudomonadati</taxon>
        <taxon>Verrucomicrobiota</taxon>
        <taxon>Verrucomicrobiia</taxon>
        <taxon>Verrucomicrobiales</taxon>
        <taxon>Verrucomicrobiaceae</taxon>
        <taxon>Roseibacillus</taxon>
    </lineage>
</organism>
<dbReference type="AlphaFoldDB" id="A0A934VLG4"/>
<sequence length="535" mass="57890">MLFVGWMVSSPLPAVDLIYGHYEVHTDYDPDEGWSLVNSYNLNDDFNDRSQIRRLAAAETRLIAPPRSEGVLTDSLSFLGEVGQKAWILPQSFQVGNQYLGMRVIVDPFVFQTRVGNFYSNSGIGTISLRLVAATGTGMERGGHFALWENGNFGEAEVYYNTADGLSAEDEIPTLPAAAHSHFNWGFTAPGTYELELEAMGRLRGTGTETRAAQVFQFVVPHSGVLSSFSGSILHQQGRWELALRDEAGEVLYGERRAVVEVPASTTGAGYQCAFLLEAGGGDERDVVGLPRELATAGAADSFASVDVQLVHHLGPGELVVGELLSTADGLDGDDSLSLTSDVEGILHFTEKGIHTLTFELRGRDEEGLVVSRSQGVVRCLAGLRASYSFAEWADSYERAHQLAAGSLADPAGDWNGDGRSHQWDYLMDAAGANPVTGASASVCAQLSPDGGEGRLIFLRDLYKDPLAGQSPRLVSEASQDLELWATIEPTAPGYPLELFETGAEEGNALSKFMMRALKRETPPSGRDFFRLRVK</sequence>
<dbReference type="NCBIfam" id="TIGR03769">
    <property type="entry name" value="P_ac_wall_RPT"/>
    <property type="match status" value="1"/>
</dbReference>
<proteinExistence type="predicted"/>
<comment type="caution">
    <text evidence="1">The sequence shown here is derived from an EMBL/GenBank/DDBJ whole genome shotgun (WGS) entry which is preliminary data.</text>
</comment>